<evidence type="ECO:0000256" key="2">
    <source>
        <dbReference type="ARBA" id="ARBA00022475"/>
    </source>
</evidence>
<accession>A0A4Q7M8G7</accession>
<dbReference type="GO" id="GO:0005886">
    <property type="term" value="C:plasma membrane"/>
    <property type="evidence" value="ECO:0007669"/>
    <property type="project" value="UniProtKB-SubCell"/>
</dbReference>
<dbReference type="GO" id="GO:0006825">
    <property type="term" value="P:copper ion transport"/>
    <property type="evidence" value="ECO:0007669"/>
    <property type="project" value="InterPro"/>
</dbReference>
<feature type="transmembrane region" description="Helical" evidence="6">
    <location>
        <begin position="208"/>
        <end position="231"/>
    </location>
</feature>
<evidence type="ECO:0000313" key="8">
    <source>
        <dbReference type="EMBL" id="RZS62449.1"/>
    </source>
</evidence>
<dbReference type="Pfam" id="PF05425">
    <property type="entry name" value="CopD"/>
    <property type="match status" value="1"/>
</dbReference>
<feature type="transmembrane region" description="Helical" evidence="6">
    <location>
        <begin position="458"/>
        <end position="475"/>
    </location>
</feature>
<dbReference type="AlphaFoldDB" id="A0A4Q7M8G7"/>
<feature type="transmembrane region" description="Helical" evidence="6">
    <location>
        <begin position="22"/>
        <end position="50"/>
    </location>
</feature>
<evidence type="ECO:0000259" key="7">
    <source>
        <dbReference type="Pfam" id="PF05425"/>
    </source>
</evidence>
<dbReference type="InterPro" id="IPR008457">
    <property type="entry name" value="Cu-R_CopD_dom"/>
</dbReference>
<feature type="transmembrane region" description="Helical" evidence="6">
    <location>
        <begin position="70"/>
        <end position="91"/>
    </location>
</feature>
<evidence type="ECO:0000313" key="9">
    <source>
        <dbReference type="Proteomes" id="UP000293852"/>
    </source>
</evidence>
<dbReference type="InterPro" id="IPR032694">
    <property type="entry name" value="CopC/D"/>
</dbReference>
<name>A0A4Q7M8G7_9MICO</name>
<sequence>MTVRSTSDVATSAVEPRNRARWLVAVGPAVVVVALAAAWGAGALTGAFAALEGFADAGAVVRWGGPVFSVLAELASALTLGALVTAAALVAPGKAQRTALTTAGVAASVWALAGLAELVLQYADISATRLDAPGFGPGLWQFLTEIELGRTNLTIVILAAVTSALALAVNGAVGALWTCLAPLAAFAYQSSTGHAAGAASHTLAVGAMFLHLVGAALWVGGLGAIGVLVIVAQRDARRGARGARSDARRGGAGGAGDAGDVTAWEAAVPRFSIIASWCLVAVGFSGVVSAWIRVGDLGDLGTRYGILLVTKAVLLAGLGALGLAHRRRVLRDLSAGRDGVHATARVTQRPGSSVAALGPARAWLFARLAAVEVLVMGAVMGVAVGLAASAPPVRDDVAIDTSPAYQLTGSPLPPELTGARWVTEWRLDPLFAFACAAAVVVYLTWVRRLARRGDRWPVGRTIAWCLGVAVVAWDTNGGPTIYGEVLFSAHMVQHMVLALLVPLLLVLAAPITLLLRAVPGRRDGSRGPREWVLGFVHSRWGRTVSQPLIAGLVFVAGMIVFYYTPLFDWSLRSHVGHVWMVVHFTLAGYLFANALIGIDPGPSRPPYPQRIILLFATMAFHAFFGVALMSQTTLLAADWFGNMGRAWGGSAIADQQRGGDIAWGIGELPTLALAIAVAVLWARSDEREARRRDRQAERDGDAELEEYNAMLDRMAKRDAADGPGH</sequence>
<evidence type="ECO:0000256" key="3">
    <source>
        <dbReference type="ARBA" id="ARBA00022692"/>
    </source>
</evidence>
<feature type="transmembrane region" description="Helical" evidence="6">
    <location>
        <begin position="304"/>
        <end position="324"/>
    </location>
</feature>
<reference evidence="8 9" key="1">
    <citation type="submission" date="2019-02" db="EMBL/GenBank/DDBJ databases">
        <title>Sequencing the genomes of 1000 actinobacteria strains.</title>
        <authorList>
            <person name="Klenk H.-P."/>
        </authorList>
    </citation>
    <scope>NUCLEOTIDE SEQUENCE [LARGE SCALE GENOMIC DNA]</scope>
    <source>
        <strain evidence="8 9">DSM 16932</strain>
    </source>
</reference>
<gene>
    <name evidence="8" type="ORF">EV386_2782</name>
</gene>
<dbReference type="PANTHER" id="PTHR34820:SF4">
    <property type="entry name" value="INNER MEMBRANE PROTEIN YEBZ"/>
    <property type="match status" value="1"/>
</dbReference>
<feature type="transmembrane region" description="Helical" evidence="6">
    <location>
        <begin position="661"/>
        <end position="682"/>
    </location>
</feature>
<evidence type="ECO:0000256" key="6">
    <source>
        <dbReference type="SAM" id="Phobius"/>
    </source>
</evidence>
<keyword evidence="9" id="KW-1185">Reference proteome</keyword>
<feature type="transmembrane region" description="Helical" evidence="6">
    <location>
        <begin position="430"/>
        <end position="446"/>
    </location>
</feature>
<dbReference type="RefSeq" id="WP_242607970.1">
    <property type="nucleotide sequence ID" value="NZ_SGWX01000001.1"/>
</dbReference>
<feature type="transmembrane region" description="Helical" evidence="6">
    <location>
        <begin position="578"/>
        <end position="599"/>
    </location>
</feature>
<feature type="transmembrane region" description="Helical" evidence="6">
    <location>
        <begin position="368"/>
        <end position="388"/>
    </location>
</feature>
<evidence type="ECO:0000256" key="5">
    <source>
        <dbReference type="ARBA" id="ARBA00023136"/>
    </source>
</evidence>
<proteinExistence type="predicted"/>
<feature type="transmembrane region" description="Helical" evidence="6">
    <location>
        <begin position="155"/>
        <end position="188"/>
    </location>
</feature>
<feature type="transmembrane region" description="Helical" evidence="6">
    <location>
        <begin position="495"/>
        <end position="515"/>
    </location>
</feature>
<dbReference type="Pfam" id="PF09678">
    <property type="entry name" value="Caa3_CtaG"/>
    <property type="match status" value="1"/>
</dbReference>
<keyword evidence="4 6" id="KW-1133">Transmembrane helix</keyword>
<evidence type="ECO:0000256" key="4">
    <source>
        <dbReference type="ARBA" id="ARBA00022989"/>
    </source>
</evidence>
<dbReference type="EMBL" id="SGWX01000001">
    <property type="protein sequence ID" value="RZS62449.1"/>
    <property type="molecule type" value="Genomic_DNA"/>
</dbReference>
<feature type="domain" description="Copper resistance protein D" evidence="7">
    <location>
        <begin position="266"/>
        <end position="386"/>
    </location>
</feature>
<organism evidence="8 9">
    <name type="scientific">Xylanimonas ulmi</name>
    <dbReference type="NCBI Taxonomy" id="228973"/>
    <lineage>
        <taxon>Bacteria</taxon>
        <taxon>Bacillati</taxon>
        <taxon>Actinomycetota</taxon>
        <taxon>Actinomycetes</taxon>
        <taxon>Micrococcales</taxon>
        <taxon>Promicromonosporaceae</taxon>
        <taxon>Xylanimonas</taxon>
    </lineage>
</organism>
<dbReference type="Proteomes" id="UP000293852">
    <property type="component" value="Unassembled WGS sequence"/>
</dbReference>
<protein>
    <submittedName>
        <fullName evidence="8">Putative copper resistance protein D</fullName>
    </submittedName>
</protein>
<dbReference type="InterPro" id="IPR019108">
    <property type="entry name" value="Caa3_assmbl_CtaG-rel"/>
</dbReference>
<keyword evidence="2" id="KW-1003">Cell membrane</keyword>
<feature type="transmembrane region" description="Helical" evidence="6">
    <location>
        <begin position="548"/>
        <end position="566"/>
    </location>
</feature>
<feature type="transmembrane region" description="Helical" evidence="6">
    <location>
        <begin position="271"/>
        <end position="292"/>
    </location>
</feature>
<comment type="subcellular location">
    <subcellularLocation>
        <location evidence="1">Cell membrane</location>
        <topology evidence="1">Multi-pass membrane protein</topology>
    </subcellularLocation>
</comment>
<dbReference type="PANTHER" id="PTHR34820">
    <property type="entry name" value="INNER MEMBRANE PROTEIN YEBZ"/>
    <property type="match status" value="1"/>
</dbReference>
<feature type="transmembrane region" description="Helical" evidence="6">
    <location>
        <begin position="611"/>
        <end position="641"/>
    </location>
</feature>
<comment type="caution">
    <text evidence="8">The sequence shown here is derived from an EMBL/GenBank/DDBJ whole genome shotgun (WGS) entry which is preliminary data.</text>
</comment>
<keyword evidence="3 6" id="KW-0812">Transmembrane</keyword>
<keyword evidence="5 6" id="KW-0472">Membrane</keyword>
<evidence type="ECO:0000256" key="1">
    <source>
        <dbReference type="ARBA" id="ARBA00004651"/>
    </source>
</evidence>